<dbReference type="PROSITE" id="PS50878">
    <property type="entry name" value="RT_POL"/>
    <property type="match status" value="1"/>
</dbReference>
<dbReference type="InterPro" id="IPR000477">
    <property type="entry name" value="RT_dom"/>
</dbReference>
<reference evidence="5" key="1">
    <citation type="journal article" date="2022" name="bioRxiv">
        <title>Sequencing and chromosome-scale assembly of the giantPleurodeles waltlgenome.</title>
        <authorList>
            <person name="Brown T."/>
            <person name="Elewa A."/>
            <person name="Iarovenko S."/>
            <person name="Subramanian E."/>
            <person name="Araus A.J."/>
            <person name="Petzold A."/>
            <person name="Susuki M."/>
            <person name="Suzuki K.-i.T."/>
            <person name="Hayashi T."/>
            <person name="Toyoda A."/>
            <person name="Oliveira C."/>
            <person name="Osipova E."/>
            <person name="Leigh N.D."/>
            <person name="Simon A."/>
            <person name="Yun M.H."/>
        </authorList>
    </citation>
    <scope>NUCLEOTIDE SEQUENCE</scope>
    <source>
        <strain evidence="5">20211129_DDA</strain>
        <tissue evidence="5">Liver</tissue>
    </source>
</reference>
<dbReference type="InterPro" id="IPR043502">
    <property type="entry name" value="DNA/RNA_pol_sf"/>
</dbReference>
<organism evidence="5 6">
    <name type="scientific">Pleurodeles waltl</name>
    <name type="common">Iberian ribbed newt</name>
    <dbReference type="NCBI Taxonomy" id="8319"/>
    <lineage>
        <taxon>Eukaryota</taxon>
        <taxon>Metazoa</taxon>
        <taxon>Chordata</taxon>
        <taxon>Craniata</taxon>
        <taxon>Vertebrata</taxon>
        <taxon>Euteleostomi</taxon>
        <taxon>Amphibia</taxon>
        <taxon>Batrachia</taxon>
        <taxon>Caudata</taxon>
        <taxon>Salamandroidea</taxon>
        <taxon>Salamandridae</taxon>
        <taxon>Pleurodelinae</taxon>
        <taxon>Pleurodeles</taxon>
    </lineage>
</organism>
<evidence type="ECO:0000256" key="3">
    <source>
        <dbReference type="SAM" id="MobiDB-lite"/>
    </source>
</evidence>
<dbReference type="InterPro" id="IPR040903">
    <property type="entry name" value="SH3_11"/>
</dbReference>
<gene>
    <name evidence="5" type="ORF">NDU88_005417</name>
</gene>
<proteinExistence type="inferred from homology"/>
<dbReference type="Proteomes" id="UP001066276">
    <property type="component" value="Chromosome 5"/>
</dbReference>
<evidence type="ECO:0000313" key="6">
    <source>
        <dbReference type="Proteomes" id="UP001066276"/>
    </source>
</evidence>
<dbReference type="Gene3D" id="2.30.30.140">
    <property type="match status" value="1"/>
</dbReference>
<feature type="domain" description="Reverse transcriptase" evidence="4">
    <location>
        <begin position="1"/>
        <end position="111"/>
    </location>
</feature>
<name>A0AAV7RM66_PLEWA</name>
<feature type="region of interest" description="Disordered" evidence="3">
    <location>
        <begin position="1"/>
        <end position="32"/>
    </location>
</feature>
<dbReference type="AlphaFoldDB" id="A0AAV7RM66"/>
<dbReference type="Pfam" id="PF18103">
    <property type="entry name" value="SH3_11"/>
    <property type="match status" value="1"/>
</dbReference>
<dbReference type="EMBL" id="JANPWB010000009">
    <property type="protein sequence ID" value="KAJ1152642.1"/>
    <property type="molecule type" value="Genomic_DNA"/>
</dbReference>
<accession>A0AAV7RM66</accession>
<protein>
    <recommendedName>
        <fullName evidence="2">ribonuclease H</fullName>
        <ecNumber evidence="2">3.1.26.4</ecNumber>
    </recommendedName>
</protein>
<evidence type="ECO:0000256" key="2">
    <source>
        <dbReference type="ARBA" id="ARBA00012180"/>
    </source>
</evidence>
<dbReference type="SUPFAM" id="SSF56672">
    <property type="entry name" value="DNA/RNA polymerases"/>
    <property type="match status" value="1"/>
</dbReference>
<dbReference type="GO" id="GO:0004523">
    <property type="term" value="F:RNA-DNA hybrid ribonuclease activity"/>
    <property type="evidence" value="ECO:0007669"/>
    <property type="project" value="UniProtKB-EC"/>
</dbReference>
<dbReference type="EC" id="3.1.26.4" evidence="2"/>
<dbReference type="Gene3D" id="3.30.70.270">
    <property type="match status" value="1"/>
</dbReference>
<dbReference type="InterPro" id="IPR043128">
    <property type="entry name" value="Rev_trsase/Diguanyl_cyclase"/>
</dbReference>
<feature type="compositionally biased region" description="Polar residues" evidence="3">
    <location>
        <begin position="19"/>
        <end position="32"/>
    </location>
</feature>
<keyword evidence="6" id="KW-1185">Reference proteome</keyword>
<sequence>MEERRGTRLKSSPMRKSPPFQTGTTLVTTSNQDGYKNSPGQFTAHVTSILHDIDPEALSYVDDIYLMDDELLQHLRRVARIVVGFVEFGYKLNFKKTKIAFLNVLFLGYELLKILKVTPSNTDLCRGKVVDLKETLPNVHVVHTLGHQRVGIHVAGNRQADEAAKSAVVTAAVAAVTRSGTKLDDDIWAAVKATAEGTPFPKAFPAKYSYRKGGFLDAEVKISGVGVRVIPNKDPRLELIKAAHEGVSSTHADVCCLHRIKDVPITPTGWIPKVGDLVREKVAVKKEFGPSYRAPVPVLGIHGTRTVILLLLAGAKENRFVSIDNVKLHHVTDPTQQTKRRYQ</sequence>
<evidence type="ECO:0000313" key="5">
    <source>
        <dbReference type="EMBL" id="KAJ1152642.1"/>
    </source>
</evidence>
<dbReference type="Pfam" id="PF00078">
    <property type="entry name" value="RVT_1"/>
    <property type="match status" value="1"/>
</dbReference>
<evidence type="ECO:0000259" key="4">
    <source>
        <dbReference type="PROSITE" id="PS50878"/>
    </source>
</evidence>
<evidence type="ECO:0000256" key="1">
    <source>
        <dbReference type="ARBA" id="ARBA00010879"/>
    </source>
</evidence>
<comment type="caution">
    <text evidence="5">The sequence shown here is derived from an EMBL/GenBank/DDBJ whole genome shotgun (WGS) entry which is preliminary data.</text>
</comment>
<comment type="similarity">
    <text evidence="1">Belongs to the beta type-B retroviral polymerase family. HERV class-II K(HML-2) pol subfamily.</text>
</comment>